<keyword evidence="2" id="KW-1015">Disulfide bond</keyword>
<evidence type="ECO:0000259" key="6">
    <source>
        <dbReference type="PROSITE" id="PS51034"/>
    </source>
</evidence>
<dbReference type="PRINTS" id="PR00023">
    <property type="entry name" value="ZPELLUCIDA"/>
</dbReference>
<reference evidence="7 8" key="1">
    <citation type="submission" date="2024-06" db="EMBL/GenBank/DDBJ databases">
        <authorList>
            <person name="Pan Q."/>
            <person name="Wen M."/>
            <person name="Jouanno E."/>
            <person name="Zahm M."/>
            <person name="Klopp C."/>
            <person name="Cabau C."/>
            <person name="Louis A."/>
            <person name="Berthelot C."/>
            <person name="Parey E."/>
            <person name="Roest Crollius H."/>
            <person name="Montfort J."/>
            <person name="Robinson-Rechavi M."/>
            <person name="Bouchez O."/>
            <person name="Lampietro C."/>
            <person name="Lopez Roques C."/>
            <person name="Donnadieu C."/>
            <person name="Postlethwait J."/>
            <person name="Bobe J."/>
            <person name="Verreycken H."/>
            <person name="Guiguen Y."/>
        </authorList>
    </citation>
    <scope>NUCLEOTIDE SEQUENCE [LARGE SCALE GENOMIC DNA]</scope>
    <source>
        <strain evidence="7">Up_M1</strain>
        <tissue evidence="7">Testis</tissue>
    </source>
</reference>
<feature type="domain" description="ZP" evidence="6">
    <location>
        <begin position="166"/>
        <end position="411"/>
    </location>
</feature>
<keyword evidence="8" id="KW-1185">Reference proteome</keyword>
<dbReference type="PANTHER" id="PTHR14002">
    <property type="entry name" value="ENDOGLIN/TGF-BETA RECEPTOR TYPE III"/>
    <property type="match status" value="1"/>
</dbReference>
<dbReference type="Proteomes" id="UP001557470">
    <property type="component" value="Unassembled WGS sequence"/>
</dbReference>
<dbReference type="InterPro" id="IPR042235">
    <property type="entry name" value="ZP-C_dom"/>
</dbReference>
<feature type="region of interest" description="Disordered" evidence="4">
    <location>
        <begin position="1"/>
        <end position="153"/>
    </location>
</feature>
<feature type="transmembrane region" description="Helical" evidence="5">
    <location>
        <begin position="452"/>
        <end position="472"/>
    </location>
</feature>
<feature type="non-terminal residue" evidence="7">
    <location>
        <position position="1"/>
    </location>
</feature>
<keyword evidence="1" id="KW-0732">Signal</keyword>
<dbReference type="PANTHER" id="PTHR14002:SF59">
    <property type="entry name" value="CUB AND ZONA PELLUCIDA-LIKE DOMAIN-CONTAINING PROTEIN 1-RELATED"/>
    <property type="match status" value="1"/>
</dbReference>
<evidence type="ECO:0000256" key="4">
    <source>
        <dbReference type="SAM" id="MobiDB-lite"/>
    </source>
</evidence>
<dbReference type="SMART" id="SM00241">
    <property type="entry name" value="ZP"/>
    <property type="match status" value="1"/>
</dbReference>
<evidence type="ECO:0000256" key="5">
    <source>
        <dbReference type="SAM" id="Phobius"/>
    </source>
</evidence>
<accession>A0ABD0X6L6</accession>
<gene>
    <name evidence="7" type="ORF">UPYG_G00128870</name>
</gene>
<comment type="caution">
    <text evidence="7">The sequence shown here is derived from an EMBL/GenBank/DDBJ whole genome shotgun (WGS) entry which is preliminary data.</text>
</comment>
<keyword evidence="3" id="KW-0325">Glycoprotein</keyword>
<dbReference type="InterPro" id="IPR001507">
    <property type="entry name" value="ZP_dom"/>
</dbReference>
<keyword evidence="5" id="KW-1133">Transmembrane helix</keyword>
<dbReference type="EMBL" id="JAGEUA010000003">
    <property type="protein sequence ID" value="KAL0994893.1"/>
    <property type="molecule type" value="Genomic_DNA"/>
</dbReference>
<dbReference type="Gene3D" id="2.60.40.4100">
    <property type="entry name" value="Zona pellucida, ZP-C domain"/>
    <property type="match status" value="1"/>
</dbReference>
<protein>
    <recommendedName>
        <fullName evidence="6">ZP domain-containing protein</fullName>
    </recommendedName>
</protein>
<keyword evidence="5" id="KW-0472">Membrane</keyword>
<dbReference type="AlphaFoldDB" id="A0ABD0X6L6"/>
<dbReference type="InterPro" id="IPR055355">
    <property type="entry name" value="ZP-C"/>
</dbReference>
<proteinExistence type="predicted"/>
<evidence type="ECO:0000313" key="8">
    <source>
        <dbReference type="Proteomes" id="UP001557470"/>
    </source>
</evidence>
<dbReference type="Pfam" id="PF23344">
    <property type="entry name" value="ZP-N"/>
    <property type="match status" value="1"/>
</dbReference>
<dbReference type="InterPro" id="IPR055356">
    <property type="entry name" value="ZP-N"/>
</dbReference>
<dbReference type="PROSITE" id="PS51034">
    <property type="entry name" value="ZP_2"/>
    <property type="match status" value="1"/>
</dbReference>
<evidence type="ECO:0000256" key="3">
    <source>
        <dbReference type="ARBA" id="ARBA00023180"/>
    </source>
</evidence>
<name>A0ABD0X6L6_UMBPY</name>
<evidence type="ECO:0000256" key="2">
    <source>
        <dbReference type="ARBA" id="ARBA00023157"/>
    </source>
</evidence>
<organism evidence="7 8">
    <name type="scientific">Umbra pygmaea</name>
    <name type="common">Eastern mudminnow</name>
    <dbReference type="NCBI Taxonomy" id="75934"/>
    <lineage>
        <taxon>Eukaryota</taxon>
        <taxon>Metazoa</taxon>
        <taxon>Chordata</taxon>
        <taxon>Craniata</taxon>
        <taxon>Vertebrata</taxon>
        <taxon>Euteleostomi</taxon>
        <taxon>Actinopterygii</taxon>
        <taxon>Neopterygii</taxon>
        <taxon>Teleostei</taxon>
        <taxon>Protacanthopterygii</taxon>
        <taxon>Esociformes</taxon>
        <taxon>Umbridae</taxon>
        <taxon>Umbra</taxon>
    </lineage>
</organism>
<dbReference type="Pfam" id="PF00100">
    <property type="entry name" value="Zona_pellucida"/>
    <property type="match status" value="1"/>
</dbReference>
<keyword evidence="5" id="KW-0812">Transmembrane</keyword>
<evidence type="ECO:0000313" key="7">
    <source>
        <dbReference type="EMBL" id="KAL0994893.1"/>
    </source>
</evidence>
<dbReference type="Gene3D" id="2.60.40.3210">
    <property type="entry name" value="Zona pellucida, ZP-N domain"/>
    <property type="match status" value="1"/>
</dbReference>
<sequence length="485" mass="53451">TQPQTTDTPTTQPQTTDTPTTQPQTSEVPTTQPQTTDTPTTQQQTTDTPTTQPQTTDTPTTQPQTTEVPTTQPQTTDTPTTQPHTTEAPTPQPQTTAAPTTQTQTTEASTTQPQTTDTPTTQPQTTVPTTQPQTTEVPTTQQQTTEYPTTSTISSTTVTVGISSVVCNETSMTVAVKKSSILGIHEDHLRLNDPSCILSSNSTDFFRTIDLNTCGTHLEEDGDNLIFTNEITSFDNPHDVITRENQVKFEFSCVYPKKSNVSLEFLVKKTPYVDSEKGFGKFTYQFELFNSSLFNGMVDPASYPVEVDLDEMIYMEITPTSPVLNTEMFVESCKATPSDNPDDPTHYSIIENGCKRDKTVQIYPSSRSQFRFGMKAFKFIGMHDQVYITCAVILCEAGNPNTGCAQGCIDGARRRRRETALQTSSHYISQGPLRVRRSAERQAPDVSLNLNLVFITGCVLAAVAMVCGVVIYRSKFKHQPLPTDE</sequence>
<evidence type="ECO:0000256" key="1">
    <source>
        <dbReference type="ARBA" id="ARBA00022729"/>
    </source>
</evidence>
<dbReference type="InterPro" id="IPR048290">
    <property type="entry name" value="ZP_chr"/>
</dbReference>